<evidence type="ECO:0000256" key="5">
    <source>
        <dbReference type="ARBA" id="ARBA00022641"/>
    </source>
</evidence>
<reference evidence="13" key="1">
    <citation type="journal article" date="2010" name="Science">
        <title>The genome of the Western clawed frog Xenopus tropicalis.</title>
        <authorList>
            <person name="Hellsten U."/>
            <person name="Harland R.M."/>
            <person name="Gilchrist M.J."/>
            <person name="Hendrix D."/>
            <person name="Jurka J."/>
            <person name="Kapitonov V."/>
            <person name="Ovcharenko I."/>
            <person name="Putnam N.H."/>
            <person name="Shu S."/>
            <person name="Taher L."/>
            <person name="Blitz I.L."/>
            <person name="Blumberg B."/>
            <person name="Dichmann D.S."/>
            <person name="Dubchak I."/>
            <person name="Amaya E."/>
            <person name="Detter J.C."/>
            <person name="Fletcher R."/>
            <person name="Gerhard D.S."/>
            <person name="Goodstein D."/>
            <person name="Graves T."/>
            <person name="Grigoriev I.V."/>
            <person name="Grimwood J."/>
            <person name="Kawashima T."/>
            <person name="Lindquist E."/>
            <person name="Lucas S.M."/>
            <person name="Mead P.E."/>
            <person name="Mitros T."/>
            <person name="Ogino H."/>
            <person name="Ohta Y."/>
            <person name="Poliakov A.V."/>
            <person name="Pollet N."/>
            <person name="Robert J."/>
            <person name="Salamov A."/>
            <person name="Sater A.K."/>
            <person name="Schmutz J."/>
            <person name="Terry A."/>
            <person name="Vize P.D."/>
            <person name="Warren W.C."/>
            <person name="Wells D."/>
            <person name="Wills A."/>
            <person name="Wilson R.K."/>
            <person name="Zimmerman L.B."/>
            <person name="Zorn A.M."/>
            <person name="Grainger R."/>
            <person name="Grammer T."/>
            <person name="Khokha M.K."/>
            <person name="Richardson P.M."/>
            <person name="Rokhsar D.S."/>
        </authorList>
    </citation>
    <scope>NUCLEOTIDE SEQUENCE [LARGE SCALE GENOMIC DNA]</scope>
    <source>
        <strain evidence="13">Nigerian</strain>
    </source>
</reference>
<keyword evidence="5" id="KW-0765">Sulfation</keyword>
<dbReference type="InterPro" id="IPR001990">
    <property type="entry name" value="Granin"/>
</dbReference>
<comment type="subcellular location">
    <subcellularLocation>
        <location evidence="1">Secreted</location>
    </subcellularLocation>
</comment>
<dbReference type="FunCoup" id="A0A6I8QWB0">
    <property type="interactions" value="178"/>
</dbReference>
<dbReference type="Bgee" id="ENSXETG00000033577">
    <property type="expression patterns" value="Expressed in brain and 11 other cell types or tissues"/>
</dbReference>
<dbReference type="PRINTS" id="PR00659">
    <property type="entry name" value="CHROMOGRANIN"/>
</dbReference>
<proteinExistence type="inferred from homology"/>
<reference evidence="13" key="2">
    <citation type="submission" date="2020-05" db="UniProtKB">
        <authorList>
            <consortium name="Ensembl"/>
        </authorList>
    </citation>
    <scope>IDENTIFICATION</scope>
</reference>
<feature type="region of interest" description="Disordered" evidence="12">
    <location>
        <begin position="113"/>
        <end position="447"/>
    </location>
</feature>
<dbReference type="GO" id="GO:0005576">
    <property type="term" value="C:extracellular region"/>
    <property type="evidence" value="ECO:0007669"/>
    <property type="project" value="UniProtKB-SubCell"/>
</dbReference>
<evidence type="ECO:0000256" key="10">
    <source>
        <dbReference type="ARBA" id="ARBA00042410"/>
    </source>
</evidence>
<keyword evidence="3" id="KW-0964">Secreted</keyword>
<evidence type="ECO:0000256" key="9">
    <source>
        <dbReference type="ARBA" id="ARBA00039221"/>
    </source>
</evidence>
<evidence type="ECO:0000256" key="7">
    <source>
        <dbReference type="ARBA" id="ARBA00022974"/>
    </source>
</evidence>
<feature type="compositionally biased region" description="Basic and acidic residues" evidence="12">
    <location>
        <begin position="314"/>
        <end position="430"/>
    </location>
</feature>
<keyword evidence="6" id="KW-0165">Cleavage on pair of basic residues</keyword>
<dbReference type="GO" id="GO:0030141">
    <property type="term" value="C:secretory granule"/>
    <property type="evidence" value="ECO:0007669"/>
    <property type="project" value="InterPro"/>
</dbReference>
<organism evidence="13">
    <name type="scientific">Xenopus tropicalis</name>
    <name type="common">Western clawed frog</name>
    <name type="synonym">Silurana tropicalis</name>
    <dbReference type="NCBI Taxonomy" id="8364"/>
    <lineage>
        <taxon>Eukaryota</taxon>
        <taxon>Metazoa</taxon>
        <taxon>Chordata</taxon>
        <taxon>Craniata</taxon>
        <taxon>Vertebrata</taxon>
        <taxon>Euteleostomi</taxon>
        <taxon>Amphibia</taxon>
        <taxon>Batrachia</taxon>
        <taxon>Anura</taxon>
        <taxon>Pipoidea</taxon>
        <taxon>Pipidae</taxon>
        <taxon>Xenopodinae</taxon>
        <taxon>Xenopus</taxon>
        <taxon>Silurana</taxon>
    </lineage>
</organism>
<dbReference type="InParanoid" id="A0A6I8QWB0"/>
<dbReference type="GeneTree" id="ENSGT00940000154206"/>
<keyword evidence="7" id="KW-0654">Proteoglycan</keyword>
<dbReference type="AlphaFoldDB" id="A0A6I8QWB0"/>
<dbReference type="Pfam" id="PF01271">
    <property type="entry name" value="Granin"/>
    <property type="match status" value="1"/>
</dbReference>
<evidence type="ECO:0000256" key="11">
    <source>
        <dbReference type="ARBA" id="ARBA00044763"/>
    </source>
</evidence>
<feature type="region of interest" description="Disordered" evidence="12">
    <location>
        <begin position="648"/>
        <end position="674"/>
    </location>
</feature>
<comment type="subunit">
    <text evidence="11">Interacts with ITPR1 in the secretory granules.</text>
</comment>
<feature type="compositionally biased region" description="Polar residues" evidence="12">
    <location>
        <begin position="129"/>
        <end position="138"/>
    </location>
</feature>
<name>A0A6I8QWB0_XENTR</name>
<evidence type="ECO:0000256" key="8">
    <source>
        <dbReference type="ARBA" id="ARBA00023180"/>
    </source>
</evidence>
<evidence type="ECO:0000256" key="2">
    <source>
        <dbReference type="ARBA" id="ARBA00005723"/>
    </source>
</evidence>
<protein>
    <recommendedName>
        <fullName evidence="9">Secretogranin-1</fullName>
    </recommendedName>
    <alternativeName>
        <fullName evidence="10">Chromogranin-B</fullName>
    </alternativeName>
</protein>
<dbReference type="PANTHER" id="PTHR10583">
    <property type="entry name" value="CHROMOGRANIN"/>
    <property type="match status" value="1"/>
</dbReference>
<evidence type="ECO:0000256" key="3">
    <source>
        <dbReference type="ARBA" id="ARBA00022525"/>
    </source>
</evidence>
<evidence type="ECO:0000256" key="4">
    <source>
        <dbReference type="ARBA" id="ARBA00022553"/>
    </source>
</evidence>
<sequence>MERNGAGPSQLSGSISSVGSSGVLDLSCTYDITDKILQQETPCELLESSLSSLLPSASSLPLMENAVCAAPLDKAEHPEEMVTRCIVEVLSNALAKPNAPPIDPECREILKKSSRHNQDENENDVRQYETINLKNVPSTDGLHHKAGEEAISDTHRTKIPEEVEKWHHEESESQEENEKRETQHVQDNEEDTGHSKERDFVDEEVERIHHKEHIQSQEVSKEDREQAETSQEKRHDITDEKLHETAKSLEEASDEEVRNLEDIMKRHHDNWRDHNTKPEKHHLSHSYEESNESEDGEERRYKSNHDTFGQRFLGYEEKRSHHTNKIDSSEQTEGEEKRHSALNAFEDRVKKNYYDTKGHNDIQSSDESKETIHLHRGSEEVREQGYDSEENSKESKRHHNKEEERHHEEKKHWPMDQSEEEKFNYEHSPEDSEESEEDIEKRHAKDRKLKEELFEKLRHHLLDGSEEQPYNHEGPAEDKKRYVSEAMGEMKRNYPERNEEEKNQRYNDEMTNHHYGNNKEDFEESNFFDNEKYKRHHPEYERRINHYGFPDELKWKNRFYDKEDDPTYNSEEENKSNMQNKNVFPEFSDYDWWGKKQLLEGMNHGYAEKRSAPKMHKFDMKRQYDRMDELAQLLNYKKKSVEFPDFYESEEIKKRHPNDRGSLGQRPLTEQEEKELENLAIMDMELQKIAEKLSNSRQG</sequence>
<feature type="compositionally biased region" description="Basic and acidic residues" evidence="12">
    <location>
        <begin position="113"/>
        <end position="127"/>
    </location>
</feature>
<dbReference type="InterPro" id="IPR001819">
    <property type="entry name" value="Chromogranin_AB"/>
</dbReference>
<feature type="compositionally biased region" description="Basic and acidic residues" evidence="12">
    <location>
        <begin position="206"/>
        <end position="278"/>
    </location>
</feature>
<comment type="similarity">
    <text evidence="2">Belongs to the chromogranin/secretogranin protein family.</text>
</comment>
<dbReference type="PANTHER" id="PTHR10583:SF4">
    <property type="entry name" value="SECRETOGRANIN-1"/>
    <property type="match status" value="1"/>
</dbReference>
<evidence type="ECO:0000256" key="1">
    <source>
        <dbReference type="ARBA" id="ARBA00004613"/>
    </source>
</evidence>
<dbReference type="Ensembl" id="ENSXETT00000099498">
    <property type="protein sequence ID" value="ENSXETP00000073459"/>
    <property type="gene ID" value="ENSXETG00000033577"/>
</dbReference>
<evidence type="ECO:0000256" key="6">
    <source>
        <dbReference type="ARBA" id="ARBA00022685"/>
    </source>
</evidence>
<keyword evidence="8" id="KW-0325">Glycoprotein</keyword>
<evidence type="ECO:0000256" key="12">
    <source>
        <dbReference type="SAM" id="MobiDB-lite"/>
    </source>
</evidence>
<accession>A0A6I8QWB0</accession>
<evidence type="ECO:0000313" key="13">
    <source>
        <dbReference type="Ensembl" id="ENSXETP00000073459"/>
    </source>
</evidence>
<feature type="compositionally biased region" description="Basic and acidic residues" evidence="12">
    <location>
        <begin position="141"/>
        <end position="199"/>
    </location>
</feature>
<keyword evidence="4" id="KW-0597">Phosphoprotein</keyword>